<dbReference type="Proteomes" id="UP000276770">
    <property type="component" value="Unassembled WGS sequence"/>
</dbReference>
<evidence type="ECO:0000313" key="3">
    <source>
        <dbReference type="Proteomes" id="UP000276770"/>
    </source>
</evidence>
<name>A0A3L7JWG3_9BACI</name>
<dbReference type="OrthoDB" id="2616285at2"/>
<comment type="caution">
    <text evidence="2">The sequence shown here is derived from an EMBL/GenBank/DDBJ whole genome shotgun (WGS) entry which is preliminary data.</text>
</comment>
<dbReference type="EMBL" id="RCVZ01000009">
    <property type="protein sequence ID" value="RLQ94594.1"/>
    <property type="molecule type" value="Genomic_DNA"/>
</dbReference>
<evidence type="ECO:0000313" key="2">
    <source>
        <dbReference type="EMBL" id="RLQ94594.1"/>
    </source>
</evidence>
<feature type="transmembrane region" description="Helical" evidence="1">
    <location>
        <begin position="6"/>
        <end position="24"/>
    </location>
</feature>
<protein>
    <submittedName>
        <fullName evidence="2">DNA-binding protein</fullName>
    </submittedName>
</protein>
<keyword evidence="1" id="KW-1133">Transmembrane helix</keyword>
<dbReference type="RefSeq" id="WP_121681207.1">
    <property type="nucleotide sequence ID" value="NZ_RCVZ01000009.1"/>
</dbReference>
<keyword evidence="1" id="KW-0812">Transmembrane</keyword>
<keyword evidence="2" id="KW-0238">DNA-binding</keyword>
<reference evidence="2 3" key="1">
    <citation type="submission" date="2018-10" db="EMBL/GenBank/DDBJ databases">
        <title>Falsibacillus sp. genome draft.</title>
        <authorList>
            <person name="Shi S."/>
        </authorList>
    </citation>
    <scope>NUCLEOTIDE SEQUENCE [LARGE SCALE GENOMIC DNA]</scope>
    <source>
        <strain evidence="2 3">GY 10110</strain>
    </source>
</reference>
<evidence type="ECO:0000256" key="1">
    <source>
        <dbReference type="SAM" id="Phobius"/>
    </source>
</evidence>
<sequence>MKQLTYIISAFILGLSLVISAFIFRDAFAHSTDSAASDSMTGSSKAAPELMDEKQLSKYLNVSEKTIETIIRVDDINKAAISSQGAYDKYQFIPYLKIDNHVRFLKSEIDKWLQYRSDAP</sequence>
<proteinExistence type="predicted"/>
<dbReference type="AlphaFoldDB" id="A0A3L7JWG3"/>
<accession>A0A3L7JWG3</accession>
<keyword evidence="1" id="KW-0472">Membrane</keyword>
<gene>
    <name evidence="2" type="ORF">D9X91_13740</name>
</gene>
<keyword evidence="3" id="KW-1185">Reference proteome</keyword>
<organism evidence="2 3">
    <name type="scientific">Falsibacillus albus</name>
    <dbReference type="NCBI Taxonomy" id="2478915"/>
    <lineage>
        <taxon>Bacteria</taxon>
        <taxon>Bacillati</taxon>
        <taxon>Bacillota</taxon>
        <taxon>Bacilli</taxon>
        <taxon>Bacillales</taxon>
        <taxon>Bacillaceae</taxon>
        <taxon>Falsibacillus</taxon>
    </lineage>
</organism>
<dbReference type="GO" id="GO:0003677">
    <property type="term" value="F:DNA binding"/>
    <property type="evidence" value="ECO:0007669"/>
    <property type="project" value="UniProtKB-KW"/>
</dbReference>